<dbReference type="SFLD" id="SFLDG01129">
    <property type="entry name" value="C1.5:_HAD__Beta-PGM__Phosphata"/>
    <property type="match status" value="1"/>
</dbReference>
<proteinExistence type="predicted"/>
<sequence>MFRIPRITTRIGIRHSSLMVDPLQPNRISKSQTMSQFPPPTIVLFDLWNTLFTPKKPIAQQYYEISHGEFQMNKLVQSIESDFAKIFKQMAQEFPNYGKSSSHMNSSNDWWKELIVRVYDISDTQLALRLSERLILHFSGNEAYVLFDDVIPVLEQLKQNSVRIVGASNLDHRVFSVMKSLGISQYFSEANVYLSYDLGMTKPNRDFYLTIAKEYYTLDAQQGVCDSMTKFLENAWHVGDHYEKDFVGAIKSGWNGVLLDRNRTSIFMRHKQPEQRISNDCFETPCADPLDGDDLVMISNNRICVSSLTEIPRLFGYQ</sequence>
<dbReference type="Gene3D" id="3.40.50.1000">
    <property type="entry name" value="HAD superfamily/HAD-like"/>
    <property type="match status" value="1"/>
</dbReference>
<evidence type="ECO:0000313" key="2">
    <source>
        <dbReference type="Proteomes" id="UP000292447"/>
    </source>
</evidence>
<gene>
    <name evidence="1" type="primary">MPUL0A08780</name>
    <name evidence="1" type="ORF">METSCH_A08780</name>
</gene>
<dbReference type="EMBL" id="CP034456">
    <property type="protein sequence ID" value="QBM86241.1"/>
    <property type="molecule type" value="Genomic_DNA"/>
</dbReference>
<dbReference type="InterPro" id="IPR036412">
    <property type="entry name" value="HAD-like_sf"/>
</dbReference>
<dbReference type="PANTHER" id="PTHR46191">
    <property type="match status" value="1"/>
</dbReference>
<accession>A0A4P6XKN7</accession>
<dbReference type="InterPro" id="IPR023214">
    <property type="entry name" value="HAD_sf"/>
</dbReference>
<dbReference type="InterPro" id="IPR051828">
    <property type="entry name" value="HAD-like_hydrolase_domain"/>
</dbReference>
<organism evidence="1 2">
    <name type="scientific">Metschnikowia aff. pulcherrima</name>
    <dbReference type="NCBI Taxonomy" id="2163413"/>
    <lineage>
        <taxon>Eukaryota</taxon>
        <taxon>Fungi</taxon>
        <taxon>Dikarya</taxon>
        <taxon>Ascomycota</taxon>
        <taxon>Saccharomycotina</taxon>
        <taxon>Pichiomycetes</taxon>
        <taxon>Metschnikowiaceae</taxon>
        <taxon>Metschnikowia</taxon>
    </lineage>
</organism>
<dbReference type="InterPro" id="IPR044924">
    <property type="entry name" value="HAD-SF_hydro_IA_REG-2-like_cap"/>
</dbReference>
<dbReference type="SUPFAM" id="SSF56784">
    <property type="entry name" value="HAD-like"/>
    <property type="match status" value="1"/>
</dbReference>
<keyword evidence="2" id="KW-1185">Reference proteome</keyword>
<reference evidence="2" key="1">
    <citation type="submission" date="2019-03" db="EMBL/GenBank/DDBJ databases">
        <title>Snf2 controls pulcherriminic acid biosynthesis and connects pigmentation and antifungal activity of the yeast Metschnikowia pulcherrima.</title>
        <authorList>
            <person name="Gore-Lloyd D."/>
            <person name="Sumann I."/>
            <person name="Brachmann A.O."/>
            <person name="Schneeberger K."/>
            <person name="Ortiz-Merino R.A."/>
            <person name="Moreno-Beltran M."/>
            <person name="Schlaefli M."/>
            <person name="Kirner P."/>
            <person name="Santos Kron A."/>
            <person name="Wolfe K.H."/>
            <person name="Piel J."/>
            <person name="Ahrens C.H."/>
            <person name="Henk D."/>
            <person name="Freimoser F.M."/>
        </authorList>
    </citation>
    <scope>NUCLEOTIDE SEQUENCE [LARGE SCALE GENOMIC DNA]</scope>
    <source>
        <strain evidence="2">APC 1.2</strain>
    </source>
</reference>
<dbReference type="GO" id="GO:0005634">
    <property type="term" value="C:nucleus"/>
    <property type="evidence" value="ECO:0007669"/>
    <property type="project" value="TreeGrafter"/>
</dbReference>
<keyword evidence="1" id="KW-0378">Hydrolase</keyword>
<dbReference type="AlphaFoldDB" id="A0A4P6XKN7"/>
<name>A0A4P6XKN7_9ASCO</name>
<dbReference type="SFLD" id="SFLDS00003">
    <property type="entry name" value="Haloacid_Dehalogenase"/>
    <property type="match status" value="1"/>
</dbReference>
<dbReference type="STRING" id="2163413.A0A4P6XKN7"/>
<dbReference type="Gene3D" id="1.10.150.720">
    <property type="entry name" value="Haloacid dehalogenase-like hydrolase"/>
    <property type="match status" value="1"/>
</dbReference>
<dbReference type="Proteomes" id="UP000292447">
    <property type="component" value="Chromosome I"/>
</dbReference>
<dbReference type="PANTHER" id="PTHR46191:SF2">
    <property type="entry name" value="HALOACID DEHALOGENASE-LIKE HYDROLASE DOMAIN-CONTAINING PROTEIN 3"/>
    <property type="match status" value="1"/>
</dbReference>
<evidence type="ECO:0000313" key="1">
    <source>
        <dbReference type="EMBL" id="QBM86241.1"/>
    </source>
</evidence>
<protein>
    <submittedName>
        <fullName evidence="1">Putative hydrolase of the HAD superfamily</fullName>
    </submittedName>
</protein>
<dbReference type="Pfam" id="PF00702">
    <property type="entry name" value="Hydrolase"/>
    <property type="match status" value="1"/>
</dbReference>
<dbReference type="GO" id="GO:0016787">
    <property type="term" value="F:hydrolase activity"/>
    <property type="evidence" value="ECO:0007669"/>
    <property type="project" value="UniProtKB-KW"/>
</dbReference>